<dbReference type="OrthoDB" id="2306020at2759"/>
<proteinExistence type="predicted"/>
<evidence type="ECO:0000256" key="1">
    <source>
        <dbReference type="SAM" id="Phobius"/>
    </source>
</evidence>
<name>A0A9N9N3Z7_9GLOM</name>
<keyword evidence="1" id="KW-1133">Transmembrane helix</keyword>
<evidence type="ECO:0000313" key="2">
    <source>
        <dbReference type="EMBL" id="CAG8699805.1"/>
    </source>
</evidence>
<keyword evidence="3" id="KW-1185">Reference proteome</keyword>
<organism evidence="2 3">
    <name type="scientific">Dentiscutata erythropus</name>
    <dbReference type="NCBI Taxonomy" id="1348616"/>
    <lineage>
        <taxon>Eukaryota</taxon>
        <taxon>Fungi</taxon>
        <taxon>Fungi incertae sedis</taxon>
        <taxon>Mucoromycota</taxon>
        <taxon>Glomeromycotina</taxon>
        <taxon>Glomeromycetes</taxon>
        <taxon>Diversisporales</taxon>
        <taxon>Gigasporaceae</taxon>
        <taxon>Dentiscutata</taxon>
    </lineage>
</organism>
<dbReference type="AlphaFoldDB" id="A0A9N9N3Z7"/>
<gene>
    <name evidence="2" type="ORF">DERYTH_LOCUS12916</name>
</gene>
<protein>
    <submittedName>
        <fullName evidence="2">18390_t:CDS:1</fullName>
    </submittedName>
</protein>
<feature type="transmembrane region" description="Helical" evidence="1">
    <location>
        <begin position="6"/>
        <end position="27"/>
    </location>
</feature>
<dbReference type="EMBL" id="CAJVPY010008714">
    <property type="protein sequence ID" value="CAG8699805.1"/>
    <property type="molecule type" value="Genomic_DNA"/>
</dbReference>
<evidence type="ECO:0000313" key="3">
    <source>
        <dbReference type="Proteomes" id="UP000789405"/>
    </source>
</evidence>
<keyword evidence="1" id="KW-0812">Transmembrane</keyword>
<comment type="caution">
    <text evidence="2">The sequence shown here is derived from an EMBL/GenBank/DDBJ whole genome shotgun (WGS) entry which is preliminary data.</text>
</comment>
<accession>A0A9N9N3Z7</accession>
<sequence length="122" mass="13929">MKSRPSISFLVLFIAIIFSIIVSVPLIEGKTVWIQNKLVFGTIAQAVACNNENCDHEYDRQWSTAHDSFSLGIPDDASQFWVIFSAKGTIEDEKIRGPFDNTQDICWHYHGSLDYWIVYPCP</sequence>
<dbReference type="Proteomes" id="UP000789405">
    <property type="component" value="Unassembled WGS sequence"/>
</dbReference>
<reference evidence="2" key="1">
    <citation type="submission" date="2021-06" db="EMBL/GenBank/DDBJ databases">
        <authorList>
            <person name="Kallberg Y."/>
            <person name="Tangrot J."/>
            <person name="Rosling A."/>
        </authorList>
    </citation>
    <scope>NUCLEOTIDE SEQUENCE</scope>
    <source>
        <strain evidence="2">MA453B</strain>
    </source>
</reference>
<keyword evidence="1" id="KW-0472">Membrane</keyword>